<dbReference type="PANTHER" id="PTHR33824:SF7">
    <property type="entry name" value="POLYKETIDE CYCLASE_DEHYDRASE AND LIPID TRANSPORT SUPERFAMILY PROTEIN"/>
    <property type="match status" value="1"/>
</dbReference>
<dbReference type="InterPro" id="IPR023393">
    <property type="entry name" value="START-like_dom_sf"/>
</dbReference>
<dbReference type="Gene3D" id="3.30.530.20">
    <property type="match status" value="1"/>
</dbReference>
<dbReference type="Proteomes" id="UP000585474">
    <property type="component" value="Unassembled WGS sequence"/>
</dbReference>
<accession>A0A7J0H8E2</accession>
<dbReference type="AlphaFoldDB" id="A0A7J0H8E2"/>
<keyword evidence="2" id="KW-1185">Reference proteome</keyword>
<organism evidence="1 2">
    <name type="scientific">Actinidia rufa</name>
    <dbReference type="NCBI Taxonomy" id="165716"/>
    <lineage>
        <taxon>Eukaryota</taxon>
        <taxon>Viridiplantae</taxon>
        <taxon>Streptophyta</taxon>
        <taxon>Embryophyta</taxon>
        <taxon>Tracheophyta</taxon>
        <taxon>Spermatophyta</taxon>
        <taxon>Magnoliopsida</taxon>
        <taxon>eudicotyledons</taxon>
        <taxon>Gunneridae</taxon>
        <taxon>Pentapetalae</taxon>
        <taxon>asterids</taxon>
        <taxon>Ericales</taxon>
        <taxon>Actinidiaceae</taxon>
        <taxon>Actinidia</taxon>
    </lineage>
</organism>
<name>A0A7J0H8E2_9ERIC</name>
<evidence type="ECO:0000313" key="1">
    <source>
        <dbReference type="EMBL" id="GFZ19346.1"/>
    </source>
</evidence>
<reference evidence="1 2" key="1">
    <citation type="submission" date="2019-07" db="EMBL/GenBank/DDBJ databases">
        <title>De Novo Assembly of kiwifruit Actinidia rufa.</title>
        <authorList>
            <person name="Sugita-Konishi S."/>
            <person name="Sato K."/>
            <person name="Mori E."/>
            <person name="Abe Y."/>
            <person name="Kisaki G."/>
            <person name="Hamano K."/>
            <person name="Suezawa K."/>
            <person name="Otani M."/>
            <person name="Fukuda T."/>
            <person name="Manabe T."/>
            <person name="Gomi K."/>
            <person name="Tabuchi M."/>
            <person name="Akimitsu K."/>
            <person name="Kataoka I."/>
        </authorList>
    </citation>
    <scope>NUCLEOTIDE SEQUENCE [LARGE SCALE GENOMIC DNA]</scope>
    <source>
        <strain evidence="2">cv. Fuchu</strain>
    </source>
</reference>
<dbReference type="InterPro" id="IPR047137">
    <property type="entry name" value="ORF3"/>
</dbReference>
<sequence length="280" mass="31683">MSATAIFSISGPNYLFTSRRDHRVVFFDPSLLSSRCSSAVFFRYPYGTHKKTRTSSSTSTSIFAPAFKPYSPVMEWQDCTVKMDIDVPISVAYNCYSDREAIPRWMPFISSVKPIPNQKIHWRSLDGLPNRLGVSGIGGCVAPACRQHMLLSEFEVNSYIASTPLPLHSTHAEGLKRCPILPPLHYPPQHQWHHHRYATTTNLYLHRITTLCPSQSPLPSLHLYRQHSNPHLQHLTVSYEVPRILFPVAAALKPFLESLLVRGLERFSNFAKSYSSDSTG</sequence>
<dbReference type="PANTHER" id="PTHR33824">
    <property type="entry name" value="POLYKETIDE CYCLASE/DEHYDRASE AND LIPID TRANSPORT SUPERFAMILY PROTEIN"/>
    <property type="match status" value="1"/>
</dbReference>
<dbReference type="EMBL" id="BJWL01000028">
    <property type="protein sequence ID" value="GFZ19346.1"/>
    <property type="molecule type" value="Genomic_DNA"/>
</dbReference>
<comment type="caution">
    <text evidence="1">The sequence shown here is derived from an EMBL/GenBank/DDBJ whole genome shotgun (WGS) entry which is preliminary data.</text>
</comment>
<protein>
    <submittedName>
        <fullName evidence="1">Polyketide cyclase/dehydrase and lipid transport superfamily protein</fullName>
    </submittedName>
</protein>
<proteinExistence type="predicted"/>
<dbReference type="OrthoDB" id="47798at2759"/>
<gene>
    <name evidence="1" type="ORF">Acr_28g0000510</name>
</gene>
<evidence type="ECO:0000313" key="2">
    <source>
        <dbReference type="Proteomes" id="UP000585474"/>
    </source>
</evidence>
<dbReference type="SUPFAM" id="SSF55961">
    <property type="entry name" value="Bet v1-like"/>
    <property type="match status" value="1"/>
</dbReference>